<dbReference type="Proteomes" id="UP000273194">
    <property type="component" value="Chromosome"/>
</dbReference>
<evidence type="ECO:0000313" key="23">
    <source>
        <dbReference type="Proteomes" id="UP000076770"/>
    </source>
</evidence>
<reference evidence="23" key="2">
    <citation type="submission" date="2016-04" db="EMBL/GenBank/DDBJ databases">
        <authorList>
            <person name="Shah S.A."/>
            <person name="Garrett R.A."/>
        </authorList>
    </citation>
    <scope>NUCLEOTIDE SEQUENCE [LARGE SCALE GENOMIC DNA]</scope>
    <source>
        <strain evidence="23">ATCC 35091 / DSM 1616 / JCM 8930 / NBRC 15331 / P1</strain>
    </source>
</reference>
<evidence type="ECO:0000313" key="24">
    <source>
        <dbReference type="Proteomes" id="UP000267993"/>
    </source>
</evidence>
<dbReference type="EMBL" id="CP033238">
    <property type="protein sequence ID" value="AZF76745.1"/>
    <property type="molecule type" value="Genomic_DNA"/>
</dbReference>
<evidence type="ECO:0000313" key="29">
    <source>
        <dbReference type="Proteomes" id="UP000278715"/>
    </source>
</evidence>
<dbReference type="EMBL" id="CP033237">
    <property type="protein sequence ID" value="AZF74122.1"/>
    <property type="molecule type" value="Genomic_DNA"/>
</dbReference>
<dbReference type="EMBL" id="CP011056">
    <property type="protein sequence ID" value="AKA77097.1"/>
    <property type="molecule type" value="Genomic_DNA"/>
</dbReference>
<evidence type="ECO:0000256" key="5">
    <source>
        <dbReference type="ARBA" id="ARBA00023136"/>
    </source>
</evidence>
<reference evidence="18 31" key="6">
    <citation type="journal article" date="2020" name="Nat. Commun.">
        <title>The structures of two archaeal type IV pili illuminate evolutionary relationships.</title>
        <authorList>
            <person name="Wang F."/>
            <person name="Baquero D.P."/>
            <person name="Su Z."/>
            <person name="Beltran L.C."/>
            <person name="Prangishvili D."/>
            <person name="Krupovic M."/>
            <person name="Egelman E.H."/>
        </authorList>
    </citation>
    <scope>NUCLEOTIDE SEQUENCE [LARGE SCALE GENOMIC DNA]</scope>
    <source>
        <strain evidence="18 31">POZ149</strain>
    </source>
</reference>
<organism evidence="10 22">
    <name type="scientific">Saccharolobus solfataricus</name>
    <name type="common">Sulfolobus solfataricus</name>
    <dbReference type="NCBI Taxonomy" id="2287"/>
    <lineage>
        <taxon>Archaea</taxon>
        <taxon>Thermoproteota</taxon>
        <taxon>Thermoprotei</taxon>
        <taxon>Sulfolobales</taxon>
        <taxon>Sulfolobaceae</taxon>
        <taxon>Saccharolobus</taxon>
    </lineage>
</organism>
<accession>A0A0E3MK17</accession>
<reference evidence="24 25" key="4">
    <citation type="journal article" date="2018" name="Proc. Natl. Acad. Sci. U.S.A.">
        <title>Nonmutational mechanism of inheritance in the Archaeon Sulfolobus solfataricus.</title>
        <authorList>
            <person name="Payne S."/>
            <person name="McCarthy S."/>
            <person name="Johnson T."/>
            <person name="North E."/>
            <person name="Blum P."/>
        </authorList>
    </citation>
    <scope>NUCLEOTIDE SEQUENCE [LARGE SCALE GENOMIC DNA]</scope>
    <source>
        <strain evidence="12 24">SARC-H</strain>
        <strain evidence="13 28">SARC-I</strain>
        <strain evidence="15 29">SARC-N</strain>
        <strain evidence="16 30">SARC-O</strain>
        <strain evidence="17 25">SUL120</strain>
        <strain evidence="11 26">SULG</strain>
        <strain evidence="14 27">SULM</strain>
    </source>
</reference>
<dbReference type="EMBL" id="CP033236">
    <property type="protein sequence ID" value="AZF71502.1"/>
    <property type="molecule type" value="Genomic_DNA"/>
</dbReference>
<evidence type="ECO:0000256" key="3">
    <source>
        <dbReference type="ARBA" id="ARBA00022692"/>
    </source>
</evidence>
<evidence type="ECO:0000256" key="2">
    <source>
        <dbReference type="ARBA" id="ARBA00022475"/>
    </source>
</evidence>
<dbReference type="EMBL" id="CP011055">
    <property type="protein sequence ID" value="AKA74402.1"/>
    <property type="molecule type" value="Genomic_DNA"/>
</dbReference>
<dbReference type="PATRIC" id="fig|2287.6.peg.2291"/>
<feature type="transmembrane region" description="Helical" evidence="6">
    <location>
        <begin position="170"/>
        <end position="193"/>
    </location>
</feature>
<keyword evidence="2" id="KW-1003">Cell membrane</keyword>
<sequence>MSSSTSYLFVKWMIPVAIVWGLSYPLTKLITYYSSPMIVSVVRVAIASVFFIILGRGLSVGLKQFINGLFNFVGLLTFLNLGVYFSSNPGLVAVMIYTQPLFILIIETILGTKVKAKGIIGIILGVIGVTASAFLSFDLGLLFGLVGGLVWAIGTVYYKRNLVKEDLVKLNGFMGITSLPILLLLTPIGYHFVVNVMNIGLLLALGLISQVGGFYFWFNAVKHLGSVKAGSGSLLVPIMAYVLSYAFFREIPTPLQIIGSAITLLGVYLTMTS</sequence>
<evidence type="ECO:0000313" key="26">
    <source>
        <dbReference type="Proteomes" id="UP000273194"/>
    </source>
</evidence>
<dbReference type="Proteomes" id="UP000076770">
    <property type="component" value="Chromosome i"/>
</dbReference>
<reference evidence="10" key="5">
    <citation type="submission" date="2018-10" db="EMBL/GenBank/DDBJ databases">
        <authorList>
            <person name="McCarthy S."/>
            <person name="Gradnigo J."/>
            <person name="Johnson T."/>
            <person name="Payne S."/>
            <person name="Lipzen A."/>
            <person name="Schackwitz W."/>
            <person name="Martin J."/>
            <person name="Moriyama E."/>
            <person name="Blum P."/>
        </authorList>
    </citation>
    <scope>NUCLEOTIDE SEQUENCE</scope>
    <source>
        <strain evidence="8">SARC-B</strain>
        <strain evidence="9">SARC-C</strain>
        <strain evidence="10">SULA</strain>
    </source>
</reference>
<evidence type="ECO:0000313" key="31">
    <source>
        <dbReference type="Proteomes" id="UP000594632"/>
    </source>
</evidence>
<feature type="transmembrane region" description="Helical" evidence="6">
    <location>
        <begin position="199"/>
        <end position="218"/>
    </location>
</feature>
<evidence type="ECO:0000313" key="27">
    <source>
        <dbReference type="Proteomes" id="UP000273443"/>
    </source>
</evidence>
<evidence type="ECO:0000256" key="4">
    <source>
        <dbReference type="ARBA" id="ARBA00022989"/>
    </source>
</evidence>
<evidence type="ECO:0000313" key="11">
    <source>
        <dbReference type="EMBL" id="AZF68882.1"/>
    </source>
</evidence>
<dbReference type="Proteomes" id="UP000269431">
    <property type="component" value="Chromosome"/>
</dbReference>
<evidence type="ECO:0000313" key="13">
    <source>
        <dbReference type="EMBL" id="AZF74122.1"/>
    </source>
</evidence>
<feature type="transmembrane region" description="Helical" evidence="6">
    <location>
        <begin position="32"/>
        <end position="53"/>
    </location>
</feature>
<dbReference type="InterPro" id="IPR037185">
    <property type="entry name" value="EmrE-like"/>
</dbReference>
<dbReference type="KEGG" id="ssoa:SULA_2222"/>
<evidence type="ECO:0000259" key="7">
    <source>
        <dbReference type="Pfam" id="PF00892"/>
    </source>
</evidence>
<dbReference type="Proteomes" id="UP000033057">
    <property type="component" value="Chromosome"/>
</dbReference>
<dbReference type="EMBL" id="LT549890">
    <property type="protein sequence ID" value="SAI84807.1"/>
    <property type="molecule type" value="Genomic_DNA"/>
</dbReference>
<evidence type="ECO:0000313" key="30">
    <source>
        <dbReference type="Proteomes" id="UP000282269"/>
    </source>
</evidence>
<evidence type="ECO:0000313" key="12">
    <source>
        <dbReference type="EMBL" id="AZF71502.1"/>
    </source>
</evidence>
<feature type="transmembrane region" description="Helical" evidence="6">
    <location>
        <begin position="65"/>
        <end position="85"/>
    </location>
</feature>
<dbReference type="EMBL" id="CP011057">
    <property type="protein sequence ID" value="AKA79790.1"/>
    <property type="molecule type" value="Genomic_DNA"/>
</dbReference>
<evidence type="ECO:0000313" key="21">
    <source>
        <dbReference type="Proteomes" id="UP000033085"/>
    </source>
</evidence>
<keyword evidence="5 6" id="KW-0472">Membrane</keyword>
<evidence type="ECO:0000313" key="15">
    <source>
        <dbReference type="EMBL" id="AZF79352.1"/>
    </source>
</evidence>
<feature type="transmembrane region" description="Helical" evidence="6">
    <location>
        <begin position="118"/>
        <end position="135"/>
    </location>
</feature>
<dbReference type="SUPFAM" id="SSF103481">
    <property type="entry name" value="Multidrug resistance efflux transporter EmrE"/>
    <property type="match status" value="1"/>
</dbReference>
<dbReference type="RefSeq" id="WP_014511631.1">
    <property type="nucleotide sequence ID" value="NZ_CP011055.2"/>
</dbReference>
<dbReference type="Proteomes" id="UP000594632">
    <property type="component" value="Chromosome"/>
</dbReference>
<dbReference type="EMBL" id="CP033241">
    <property type="protein sequence ID" value="AZF84530.1"/>
    <property type="molecule type" value="Genomic_DNA"/>
</dbReference>
<dbReference type="KEGG" id="ssof:SULC_2220"/>
<reference evidence="20 21" key="1">
    <citation type="journal article" date="2015" name="Genome Announc.">
        <title>Complete Genome Sequence of Sulfolobus solfataricus Strain 98/2 and Evolved Derivatives.</title>
        <authorList>
            <person name="McCarthy S."/>
            <person name="Gradnigo J."/>
            <person name="Johnson T."/>
            <person name="Payne S."/>
            <person name="Lipzen A."/>
            <person name="Martin J."/>
            <person name="Schackwitz W."/>
            <person name="Moriyama E."/>
            <person name="Blum P."/>
        </authorList>
    </citation>
    <scope>NUCLEOTIDE SEQUENCE [LARGE SCALE GENOMIC DNA]</scope>
    <source>
        <strain evidence="20">98/2 SULC</strain>
        <strain evidence="8">SARC-B</strain>
        <strain evidence="9">SARC-C</strain>
        <strain evidence="10 22">SULA</strain>
        <strain evidence="21">SULB</strain>
    </source>
</reference>
<evidence type="ECO:0000313" key="9">
    <source>
        <dbReference type="EMBL" id="AKA77097.1"/>
    </source>
</evidence>
<reference evidence="19" key="3">
    <citation type="submission" date="2016-04" db="EMBL/GenBank/DDBJ databases">
        <authorList>
            <person name="Evans L.H."/>
            <person name="Alamgir A."/>
            <person name="Owens N."/>
            <person name="Weber N.D."/>
            <person name="Virtaneva K."/>
            <person name="Barbian K."/>
            <person name="Babar A."/>
            <person name="Rosenke K."/>
        </authorList>
    </citation>
    <scope>NUCLEOTIDE SEQUENCE</scope>
    <source>
        <strain evidence="19">P1</strain>
    </source>
</reference>
<feature type="transmembrane region" description="Helical" evidence="6">
    <location>
        <begin position="7"/>
        <end position="26"/>
    </location>
</feature>
<comment type="subcellular location">
    <subcellularLocation>
        <location evidence="1">Cell membrane</location>
        <topology evidence="1">Multi-pass membrane protein</topology>
    </subcellularLocation>
</comment>
<dbReference type="PANTHER" id="PTHR32322">
    <property type="entry name" value="INNER MEMBRANE TRANSPORTER"/>
    <property type="match status" value="1"/>
</dbReference>
<evidence type="ECO:0000313" key="8">
    <source>
        <dbReference type="EMBL" id="AKA74402.1"/>
    </source>
</evidence>
<feature type="transmembrane region" description="Helical" evidence="6">
    <location>
        <begin position="230"/>
        <end position="248"/>
    </location>
</feature>
<evidence type="ECO:0000313" key="20">
    <source>
        <dbReference type="Proteomes" id="UP000033057"/>
    </source>
</evidence>
<evidence type="ECO:0000256" key="6">
    <source>
        <dbReference type="SAM" id="Phobius"/>
    </source>
</evidence>
<evidence type="ECO:0000256" key="1">
    <source>
        <dbReference type="ARBA" id="ARBA00004651"/>
    </source>
</evidence>
<evidence type="ECO:0000313" key="18">
    <source>
        <dbReference type="EMBL" id="QPG48755.1"/>
    </source>
</evidence>
<dbReference type="Proteomes" id="UP000033106">
    <property type="component" value="Chromosome"/>
</dbReference>
<dbReference type="OrthoDB" id="17861at2157"/>
<dbReference type="Proteomes" id="UP000033085">
    <property type="component" value="Chromosome"/>
</dbReference>
<evidence type="ECO:0000313" key="22">
    <source>
        <dbReference type="Proteomes" id="UP000033106"/>
    </source>
</evidence>
<gene>
    <name evidence="18" type="ORF">HFC64_01050</name>
    <name evidence="19" type="ORF">SSOP1_1253</name>
    <name evidence="10" type="ORF">SULA_2222</name>
    <name evidence="8" type="ORF">SULB_2223</name>
    <name evidence="9" type="ORF">SULC_2220</name>
    <name evidence="11" type="ORF">SULG_11220</name>
    <name evidence="12" type="ORF">SULH_11220</name>
    <name evidence="13" type="ORF">SULI_11220</name>
    <name evidence="14" type="ORF">SULM_11210</name>
    <name evidence="15" type="ORF">SULN_11210</name>
    <name evidence="16" type="ORF">SULO_11220</name>
    <name evidence="17" type="ORF">SULZ_11160</name>
</gene>
<dbReference type="Proteomes" id="UP000275843">
    <property type="component" value="Chromosome"/>
</dbReference>
<keyword evidence="3 6" id="KW-0812">Transmembrane</keyword>
<dbReference type="InterPro" id="IPR000620">
    <property type="entry name" value="EamA_dom"/>
</dbReference>
<feature type="domain" description="EamA" evidence="7">
    <location>
        <begin position="139"/>
        <end position="271"/>
    </location>
</feature>
<dbReference type="EMBL" id="CP033240">
    <property type="protein sequence ID" value="AZF81956.1"/>
    <property type="molecule type" value="Genomic_DNA"/>
</dbReference>
<dbReference type="EMBL" id="CP050869">
    <property type="protein sequence ID" value="QPG48755.1"/>
    <property type="molecule type" value="Genomic_DNA"/>
</dbReference>
<proteinExistence type="predicted"/>
<dbReference type="EMBL" id="CP033235">
    <property type="protein sequence ID" value="AZF68882.1"/>
    <property type="molecule type" value="Genomic_DNA"/>
</dbReference>
<evidence type="ECO:0000313" key="19">
    <source>
        <dbReference type="EMBL" id="SAI84807.1"/>
    </source>
</evidence>
<feature type="transmembrane region" description="Helical" evidence="6">
    <location>
        <begin position="141"/>
        <end position="158"/>
    </location>
</feature>
<dbReference type="Proteomes" id="UP000278715">
    <property type="component" value="Chromosome"/>
</dbReference>
<feature type="domain" description="EamA" evidence="7">
    <location>
        <begin position="12"/>
        <end position="130"/>
    </location>
</feature>
<feature type="transmembrane region" description="Helical" evidence="6">
    <location>
        <begin position="254"/>
        <end position="271"/>
    </location>
</feature>
<feature type="transmembrane region" description="Helical" evidence="6">
    <location>
        <begin position="91"/>
        <end position="111"/>
    </location>
</feature>
<evidence type="ECO:0000313" key="25">
    <source>
        <dbReference type="Proteomes" id="UP000269431"/>
    </source>
</evidence>
<name>A0A0E3MK17_SACSO</name>
<dbReference type="GO" id="GO:0005886">
    <property type="term" value="C:plasma membrane"/>
    <property type="evidence" value="ECO:0007669"/>
    <property type="project" value="UniProtKB-SubCell"/>
</dbReference>
<evidence type="ECO:0000313" key="17">
    <source>
        <dbReference type="EMBL" id="AZF84530.1"/>
    </source>
</evidence>
<evidence type="ECO:0000313" key="28">
    <source>
        <dbReference type="Proteomes" id="UP000275843"/>
    </source>
</evidence>
<evidence type="ECO:0000313" key="14">
    <source>
        <dbReference type="EMBL" id="AZF76745.1"/>
    </source>
</evidence>
<dbReference type="KEGG" id="ssol:SULB_2223"/>
<dbReference type="Proteomes" id="UP000282269">
    <property type="component" value="Chromosome"/>
</dbReference>
<dbReference type="EMBL" id="CP033239">
    <property type="protein sequence ID" value="AZF79352.1"/>
    <property type="molecule type" value="Genomic_DNA"/>
</dbReference>
<protein>
    <submittedName>
        <fullName evidence="10 19">Transporter</fullName>
    </submittedName>
</protein>
<dbReference type="Pfam" id="PF00892">
    <property type="entry name" value="EamA"/>
    <property type="match status" value="2"/>
</dbReference>
<dbReference type="Proteomes" id="UP000267993">
    <property type="component" value="Chromosome"/>
</dbReference>
<keyword evidence="4 6" id="KW-1133">Transmembrane helix</keyword>
<dbReference type="AlphaFoldDB" id="A0A0E3MK17"/>
<dbReference type="GeneID" id="44130154"/>
<evidence type="ECO:0000313" key="10">
    <source>
        <dbReference type="EMBL" id="AKA79790.1"/>
    </source>
</evidence>
<dbReference type="Proteomes" id="UP000273443">
    <property type="component" value="Chromosome"/>
</dbReference>
<evidence type="ECO:0000313" key="16">
    <source>
        <dbReference type="EMBL" id="AZF81956.1"/>
    </source>
</evidence>
<dbReference type="InterPro" id="IPR050638">
    <property type="entry name" value="AA-Vitamin_Transporters"/>
</dbReference>
<dbReference type="PANTHER" id="PTHR32322:SF18">
    <property type="entry name" value="S-ADENOSYLMETHIONINE_S-ADENOSYLHOMOCYSTEINE TRANSPORTER"/>
    <property type="match status" value="1"/>
</dbReference>